<accession>A0A2I0U6R5</accession>
<evidence type="ECO:0000313" key="2">
    <source>
        <dbReference type="Proteomes" id="UP000233556"/>
    </source>
</evidence>
<gene>
    <name evidence="1" type="ORF">llap_7916</name>
</gene>
<proteinExistence type="predicted"/>
<evidence type="ECO:0000313" key="1">
    <source>
        <dbReference type="EMBL" id="PKU41784.1"/>
    </source>
</evidence>
<dbReference type="Proteomes" id="UP000233556">
    <property type="component" value="Unassembled WGS sequence"/>
</dbReference>
<reference evidence="2" key="1">
    <citation type="submission" date="2017-11" db="EMBL/GenBank/DDBJ databases">
        <authorList>
            <person name="Lima N.C."/>
            <person name="Parody-Merino A.M."/>
            <person name="Battley P.F."/>
            <person name="Fidler A.E."/>
            <person name="Prosdocimi F."/>
        </authorList>
    </citation>
    <scope>NUCLEOTIDE SEQUENCE [LARGE SCALE GENOMIC DNA]</scope>
</reference>
<dbReference type="EMBL" id="KZ506074">
    <property type="protein sequence ID" value="PKU41784.1"/>
    <property type="molecule type" value="Genomic_DNA"/>
</dbReference>
<keyword evidence="2" id="KW-1185">Reference proteome</keyword>
<protein>
    <submittedName>
        <fullName evidence="1">Uncharacterized protein</fullName>
    </submittedName>
</protein>
<organism evidence="1 2">
    <name type="scientific">Limosa lapponica baueri</name>
    <dbReference type="NCBI Taxonomy" id="1758121"/>
    <lineage>
        <taxon>Eukaryota</taxon>
        <taxon>Metazoa</taxon>
        <taxon>Chordata</taxon>
        <taxon>Craniata</taxon>
        <taxon>Vertebrata</taxon>
        <taxon>Euteleostomi</taxon>
        <taxon>Archelosauria</taxon>
        <taxon>Archosauria</taxon>
        <taxon>Dinosauria</taxon>
        <taxon>Saurischia</taxon>
        <taxon>Theropoda</taxon>
        <taxon>Coelurosauria</taxon>
        <taxon>Aves</taxon>
        <taxon>Neognathae</taxon>
        <taxon>Neoaves</taxon>
        <taxon>Charadriiformes</taxon>
        <taxon>Scolopacidae</taxon>
        <taxon>Limosa</taxon>
    </lineage>
</organism>
<dbReference type="AlphaFoldDB" id="A0A2I0U6R5"/>
<reference evidence="2" key="2">
    <citation type="submission" date="2017-12" db="EMBL/GenBank/DDBJ databases">
        <title>Genome sequence of the Bar-tailed Godwit (Limosa lapponica baueri).</title>
        <authorList>
            <person name="Lima N.C.B."/>
            <person name="Parody-Merino A.M."/>
            <person name="Battley P.F."/>
            <person name="Fidler A.E."/>
            <person name="Prosdocimi F."/>
        </authorList>
    </citation>
    <scope>NUCLEOTIDE SEQUENCE [LARGE SCALE GENOMIC DNA]</scope>
</reference>
<sequence length="243" mass="27028">MEKSKLWTSLSLAKNQFAAECIGCTPGKQFPAVFHQVTLSMAAPQGQPRVQQEQLLKCLPDVVLTWGMYVPNERFPKIFAFLMLGMSLMSKSLQQLQVVCASEVTFCFGALALTDLDLLSEGLYTSLVELHEVPVSLFLQSIEVPLTGYTNLWSTNSPSQFCITCRLAADALCPIIQDHVPWHTLKPVPEQTYICSPEVQGCNPDFCPTPFSEDPEPWHRMIAAAKVASNFHIPDLVCKHEAQ</sequence>
<name>A0A2I0U6R5_LIMLA</name>